<organism evidence="1">
    <name type="scientific">marine sediment metagenome</name>
    <dbReference type="NCBI Taxonomy" id="412755"/>
    <lineage>
        <taxon>unclassified sequences</taxon>
        <taxon>metagenomes</taxon>
        <taxon>ecological metagenomes</taxon>
    </lineage>
</organism>
<dbReference type="AlphaFoldDB" id="X0T4H1"/>
<name>X0T4H1_9ZZZZ</name>
<sequence length="126" mass="14912">FFLFGHPSETKKNMIETMEFAKKINVDYVSFGIVVPIPRSGTFNQALKEKKINNNIWRDVILGKKEVPFYAPRDIPLDFMKELRIKANRSFYLRPKYILEQLTRIRSISDLLFRAKWGLNLLFNRG</sequence>
<protein>
    <recommendedName>
        <fullName evidence="2">Radical SAM core domain-containing protein</fullName>
    </recommendedName>
</protein>
<dbReference type="InterPro" id="IPR058240">
    <property type="entry name" value="rSAM_sf"/>
</dbReference>
<feature type="non-terminal residue" evidence="1">
    <location>
        <position position="1"/>
    </location>
</feature>
<reference evidence="1" key="1">
    <citation type="journal article" date="2014" name="Front. Microbiol.">
        <title>High frequency of phylogenetically diverse reductive dehalogenase-homologous genes in deep subseafloor sedimentary metagenomes.</title>
        <authorList>
            <person name="Kawai M."/>
            <person name="Futagami T."/>
            <person name="Toyoda A."/>
            <person name="Takaki Y."/>
            <person name="Nishi S."/>
            <person name="Hori S."/>
            <person name="Arai W."/>
            <person name="Tsubouchi T."/>
            <person name="Morono Y."/>
            <person name="Uchiyama I."/>
            <person name="Ito T."/>
            <person name="Fujiyama A."/>
            <person name="Inagaki F."/>
            <person name="Takami H."/>
        </authorList>
    </citation>
    <scope>NUCLEOTIDE SEQUENCE</scope>
    <source>
        <strain evidence="1">Expedition CK06-06</strain>
    </source>
</reference>
<dbReference type="EMBL" id="BARS01003398">
    <property type="protein sequence ID" value="GAF82256.1"/>
    <property type="molecule type" value="Genomic_DNA"/>
</dbReference>
<gene>
    <name evidence="1" type="ORF">S01H1_06589</name>
</gene>
<proteinExistence type="predicted"/>
<evidence type="ECO:0008006" key="2">
    <source>
        <dbReference type="Google" id="ProtNLM"/>
    </source>
</evidence>
<dbReference type="SUPFAM" id="SSF102114">
    <property type="entry name" value="Radical SAM enzymes"/>
    <property type="match status" value="1"/>
</dbReference>
<comment type="caution">
    <text evidence="1">The sequence shown here is derived from an EMBL/GenBank/DDBJ whole genome shotgun (WGS) entry which is preliminary data.</text>
</comment>
<accession>X0T4H1</accession>
<evidence type="ECO:0000313" key="1">
    <source>
        <dbReference type="EMBL" id="GAF82256.1"/>
    </source>
</evidence>